<sequence length="359" mass="38810">MIYNPTFEFNPTLMNQAIKTMASVLGRDIKVSDNGQNFAYGMFVAMGNDASEDGGVRAFYKLMKTVDSFARFDGLGDDLRKMFAEAAGTKFDQIIHALNTLGDVQSQHAPAFDEHPHTRYSDAGIRAGVRGLTSAGSMEFAFEAVSRDQGDLAVPHAHSALGQHFLYVTRAPQGLPDDVPRYSLFDPDRGNFANLSEDDVVARIGESRSALTGSIDTEMKQQHPGIQFEAVGKRDISGLAHDPAATGLVEALKSAVEDVAQFVPQGGEFLTTDNLRVFEYKGLTPLDPDLADNCTRVPQDDDIEVTPRVTETFDASSPQKVDRLLQGLGAFGTPDTGLNQTAIRLDPVPGAPMLLAASR</sequence>
<dbReference type="EMBL" id="CABPSK010000002">
    <property type="protein sequence ID" value="VVE01431.1"/>
    <property type="molecule type" value="Genomic_DNA"/>
</dbReference>
<evidence type="ECO:0000313" key="1">
    <source>
        <dbReference type="EMBL" id="VVE01431.1"/>
    </source>
</evidence>
<protein>
    <submittedName>
        <fullName evidence="1">Uncharacterized protein</fullName>
    </submittedName>
</protein>
<organism evidence="1 2">
    <name type="scientific">Pandoraea pneumonica</name>
    <dbReference type="NCBI Taxonomy" id="2508299"/>
    <lineage>
        <taxon>Bacteria</taxon>
        <taxon>Pseudomonadati</taxon>
        <taxon>Pseudomonadota</taxon>
        <taxon>Betaproteobacteria</taxon>
        <taxon>Burkholderiales</taxon>
        <taxon>Burkholderiaceae</taxon>
        <taxon>Pandoraea</taxon>
    </lineage>
</organism>
<gene>
    <name evidence="1" type="ORF">PPN31114_02141</name>
</gene>
<dbReference type="AlphaFoldDB" id="A0A5E4UN26"/>
<keyword evidence="2" id="KW-1185">Reference proteome</keyword>
<dbReference type="Proteomes" id="UP000366945">
    <property type="component" value="Unassembled WGS sequence"/>
</dbReference>
<evidence type="ECO:0000313" key="2">
    <source>
        <dbReference type="Proteomes" id="UP000366945"/>
    </source>
</evidence>
<proteinExistence type="predicted"/>
<name>A0A5E4UN26_9BURK</name>
<reference evidence="1 2" key="1">
    <citation type="submission" date="2019-08" db="EMBL/GenBank/DDBJ databases">
        <authorList>
            <person name="Peeters C."/>
        </authorList>
    </citation>
    <scope>NUCLEOTIDE SEQUENCE [LARGE SCALE GENOMIC DNA]</scope>
    <source>
        <strain evidence="1 2">LMG 31114</strain>
    </source>
</reference>
<accession>A0A5E4UN26</accession>